<proteinExistence type="inferred from homology"/>
<evidence type="ECO:0000256" key="8">
    <source>
        <dbReference type="SAM" id="Phobius"/>
    </source>
</evidence>
<feature type="domain" description="ABC3 transporter permease C-terminal" evidence="9">
    <location>
        <begin position="294"/>
        <end position="417"/>
    </location>
</feature>
<keyword evidence="5 8" id="KW-0472">Membrane</keyword>
<feature type="transmembrane region" description="Helical" evidence="8">
    <location>
        <begin position="21"/>
        <end position="41"/>
    </location>
</feature>
<comment type="caution">
    <text evidence="11">The sequence shown here is derived from an EMBL/GenBank/DDBJ whole genome shotgun (WGS) entry which is preliminary data.</text>
</comment>
<feature type="domain" description="MacB-like periplasmic core" evidence="10">
    <location>
        <begin position="21"/>
        <end position="212"/>
    </location>
</feature>
<evidence type="ECO:0000256" key="3">
    <source>
        <dbReference type="ARBA" id="ARBA00022692"/>
    </source>
</evidence>
<keyword evidence="4 8" id="KW-1133">Transmembrane helix</keyword>
<keyword evidence="2" id="KW-1003">Cell membrane</keyword>
<dbReference type="InterPro" id="IPR050250">
    <property type="entry name" value="Macrolide_Exporter_MacB"/>
</dbReference>
<feature type="transmembrane region" description="Helical" evidence="8">
    <location>
        <begin position="336"/>
        <end position="362"/>
    </location>
</feature>
<dbReference type="Pfam" id="PF12704">
    <property type="entry name" value="MacB_PCD"/>
    <property type="match status" value="1"/>
</dbReference>
<evidence type="ECO:0000256" key="1">
    <source>
        <dbReference type="ARBA" id="ARBA00004651"/>
    </source>
</evidence>
<organism evidence="11 12">
    <name type="scientific">Candidatus Enterococcus myersii</name>
    <dbReference type="NCBI Taxonomy" id="2815322"/>
    <lineage>
        <taxon>Bacteria</taxon>
        <taxon>Bacillati</taxon>
        <taxon>Bacillota</taxon>
        <taxon>Bacilli</taxon>
        <taxon>Lactobacillales</taxon>
        <taxon>Enterococcaceae</taxon>
        <taxon>Enterococcus</taxon>
    </lineage>
</organism>
<feature type="region of interest" description="Disordered" evidence="7">
    <location>
        <begin position="68"/>
        <end position="88"/>
    </location>
</feature>
<reference evidence="11 12" key="1">
    <citation type="submission" date="2021-03" db="EMBL/GenBank/DDBJ databases">
        <title>Enterococcal diversity collection.</title>
        <authorList>
            <person name="Gilmore M.S."/>
            <person name="Schwartzman J."/>
            <person name="Van Tyne D."/>
            <person name="Martin M."/>
            <person name="Earl A.M."/>
            <person name="Manson A.L."/>
            <person name="Straub T."/>
            <person name="Salamzade R."/>
            <person name="Saavedra J."/>
            <person name="Lebreton F."/>
            <person name="Prichula J."/>
            <person name="Schaufler K."/>
            <person name="Gaca A."/>
            <person name="Sgardioli B."/>
            <person name="Wagenaar J."/>
            <person name="Strong T."/>
        </authorList>
    </citation>
    <scope>NUCLEOTIDE SEQUENCE [LARGE SCALE GENOMIC DNA]</scope>
    <source>
        <strain evidence="11 12">MJM12</strain>
    </source>
</reference>
<keyword evidence="12" id="KW-1185">Reference proteome</keyword>
<sequence length="424" mass="45356">MNLWDTITSASANLWRNKGRTILTILAIFIGAFTISMTLGIKAGVNDYVDKQVKNVGRDDLLMINKAVSDDPNKASDEPKEYTEEQGNAEDSYLLDEKDITKITKIAGLTDVKPAESFSPDYIVGKNNKKFVLSASSTDGIDVDLKAGKQVSQKGDAYEIALAANYVKSLGFANAQDALGKKIRIAASSQATKAQSEVVATVVGVRNPSIVNNGDSVVSKALAEKLIAINKAGLPKGMQNQYYAILATVKNPTENNITKLKEKLSKHGYGASTFADQVGMIHSTVDAITGVLTLFGAIALLAASFGIINTLYMSVQERTREIGLMKAMGMGRGKVFLAFSIEAILIGFWGSALGVAVAMGAAKVVNKVATDSFLQGLDGFNLLQFNFSSVAMIMVIIMLIAFLAGTFPANRAARLDPIDALRYE</sequence>
<feature type="compositionally biased region" description="Basic and acidic residues" evidence="7">
    <location>
        <begin position="68"/>
        <end position="83"/>
    </location>
</feature>
<evidence type="ECO:0000256" key="5">
    <source>
        <dbReference type="ARBA" id="ARBA00023136"/>
    </source>
</evidence>
<evidence type="ECO:0000259" key="10">
    <source>
        <dbReference type="Pfam" id="PF12704"/>
    </source>
</evidence>
<keyword evidence="3 8" id="KW-0812">Transmembrane</keyword>
<dbReference type="InterPro" id="IPR025857">
    <property type="entry name" value="MacB_PCD"/>
</dbReference>
<dbReference type="InterPro" id="IPR003838">
    <property type="entry name" value="ABC3_permease_C"/>
</dbReference>
<feature type="transmembrane region" description="Helical" evidence="8">
    <location>
        <begin position="382"/>
        <end position="404"/>
    </location>
</feature>
<evidence type="ECO:0000313" key="11">
    <source>
        <dbReference type="EMBL" id="MBO0448562.1"/>
    </source>
</evidence>
<dbReference type="EMBL" id="JAFLVT010000005">
    <property type="protein sequence ID" value="MBO0448562.1"/>
    <property type="molecule type" value="Genomic_DNA"/>
</dbReference>
<evidence type="ECO:0000256" key="7">
    <source>
        <dbReference type="SAM" id="MobiDB-lite"/>
    </source>
</evidence>
<comment type="subcellular location">
    <subcellularLocation>
        <location evidence="1">Cell membrane</location>
        <topology evidence="1">Multi-pass membrane protein</topology>
    </subcellularLocation>
</comment>
<dbReference type="Proteomes" id="UP000664256">
    <property type="component" value="Unassembled WGS sequence"/>
</dbReference>
<evidence type="ECO:0000256" key="6">
    <source>
        <dbReference type="ARBA" id="ARBA00038076"/>
    </source>
</evidence>
<dbReference type="RefSeq" id="WP_206902766.1">
    <property type="nucleotide sequence ID" value="NZ_JAFLVT010000005.1"/>
</dbReference>
<feature type="transmembrane region" description="Helical" evidence="8">
    <location>
        <begin position="291"/>
        <end position="315"/>
    </location>
</feature>
<evidence type="ECO:0000256" key="4">
    <source>
        <dbReference type="ARBA" id="ARBA00022989"/>
    </source>
</evidence>
<gene>
    <name evidence="11" type="ORF">JZO76_03340</name>
</gene>
<name>A0ABS3H679_9ENTE</name>
<evidence type="ECO:0000259" key="9">
    <source>
        <dbReference type="Pfam" id="PF02687"/>
    </source>
</evidence>
<protein>
    <submittedName>
        <fullName evidence="11">ABC transporter permease</fullName>
    </submittedName>
</protein>
<accession>A0ABS3H679</accession>
<evidence type="ECO:0000313" key="12">
    <source>
        <dbReference type="Proteomes" id="UP000664256"/>
    </source>
</evidence>
<evidence type="ECO:0000256" key="2">
    <source>
        <dbReference type="ARBA" id="ARBA00022475"/>
    </source>
</evidence>
<comment type="similarity">
    <text evidence="6">Belongs to the ABC-4 integral membrane protein family.</text>
</comment>
<dbReference type="PANTHER" id="PTHR30572">
    <property type="entry name" value="MEMBRANE COMPONENT OF TRANSPORTER-RELATED"/>
    <property type="match status" value="1"/>
</dbReference>
<dbReference type="Pfam" id="PF02687">
    <property type="entry name" value="FtsX"/>
    <property type="match status" value="1"/>
</dbReference>
<dbReference type="PANTHER" id="PTHR30572:SF4">
    <property type="entry name" value="ABC TRANSPORTER PERMEASE YTRF"/>
    <property type="match status" value="1"/>
</dbReference>